<dbReference type="SMART" id="SM00046">
    <property type="entry name" value="DAGKc"/>
    <property type="match status" value="1"/>
</dbReference>
<dbReference type="PANTHER" id="PTHR12358:SF54">
    <property type="entry name" value="SPHINGOSINE KINASE RELATED PROTEIN"/>
    <property type="match status" value="1"/>
</dbReference>
<reference evidence="2" key="1">
    <citation type="submission" date="2022-11" db="EMBL/GenBank/DDBJ databases">
        <title>Salinimicrobium profundisediminis sp. nov., isolated from deep-sea sediment of the Mariana Trench.</title>
        <authorList>
            <person name="Fu H."/>
        </authorList>
    </citation>
    <scope>NUCLEOTIDE SEQUENCE</scope>
    <source>
        <strain evidence="2">MT39</strain>
    </source>
</reference>
<feature type="domain" description="DAGKc" evidence="1">
    <location>
        <begin position="1"/>
        <end position="125"/>
    </location>
</feature>
<comment type="caution">
    <text evidence="2">The sequence shown here is derived from an EMBL/GenBank/DDBJ whole genome shotgun (WGS) entry which is preliminary data.</text>
</comment>
<name>A0A9X3CZN4_9FLAO</name>
<evidence type="ECO:0000259" key="1">
    <source>
        <dbReference type="PROSITE" id="PS50146"/>
    </source>
</evidence>
<dbReference type="Gene3D" id="3.40.50.10330">
    <property type="entry name" value="Probable inorganic polyphosphate/atp-NAD kinase, domain 1"/>
    <property type="match status" value="1"/>
</dbReference>
<dbReference type="InterPro" id="IPR016064">
    <property type="entry name" value="NAD/diacylglycerol_kinase_sf"/>
</dbReference>
<evidence type="ECO:0000313" key="2">
    <source>
        <dbReference type="EMBL" id="MCX2839639.1"/>
    </source>
</evidence>
<dbReference type="Proteomes" id="UP001148482">
    <property type="component" value="Unassembled WGS sequence"/>
</dbReference>
<dbReference type="EMBL" id="JAPJDA010000032">
    <property type="protein sequence ID" value="MCX2839639.1"/>
    <property type="molecule type" value="Genomic_DNA"/>
</dbReference>
<dbReference type="GO" id="GO:0016301">
    <property type="term" value="F:kinase activity"/>
    <property type="evidence" value="ECO:0007669"/>
    <property type="project" value="UniProtKB-KW"/>
</dbReference>
<sequence>MKKAILIHNPTAGNGNHEKDSLVKQAEKVGFEVSYFSTSDPFMKRFTKEQADVIFVAGGDGTVQKFAACMLEAKESIKQVPVQVLPYGTANNIATTLGIKVPEEGITAQNTKTGFDIGIVEGVEEAGFFIESIGCGIFPKLVREMKALDDDEKQDEIKKSRETLVKVIDFYEAREAIIIAGDKEITGKFLLIELMNIRYIGPNIELAPNAETGDGYFELITVREERREELKSYIEDHLNEKNTAKKLEDFADLLKVKSLRLKWIGKDVHIDDEIIEDYREEEIKVNNRKGFFTFLTP</sequence>
<dbReference type="InterPro" id="IPR001206">
    <property type="entry name" value="Diacylglycerol_kinase_cat_dom"/>
</dbReference>
<keyword evidence="2" id="KW-0418">Kinase</keyword>
<dbReference type="Gene3D" id="2.60.200.40">
    <property type="match status" value="1"/>
</dbReference>
<dbReference type="PROSITE" id="PS50146">
    <property type="entry name" value="DAGK"/>
    <property type="match status" value="1"/>
</dbReference>
<dbReference type="RefSeq" id="WP_266071027.1">
    <property type="nucleotide sequence ID" value="NZ_JAPJDA010000032.1"/>
</dbReference>
<proteinExistence type="predicted"/>
<protein>
    <submittedName>
        <fullName evidence="2">Diacylglycerol kinase family protein</fullName>
    </submittedName>
</protein>
<dbReference type="SUPFAM" id="SSF111331">
    <property type="entry name" value="NAD kinase/diacylglycerol kinase-like"/>
    <property type="match status" value="1"/>
</dbReference>
<dbReference type="InterPro" id="IPR050187">
    <property type="entry name" value="Lipid_Phosphate_FormReg"/>
</dbReference>
<organism evidence="2 3">
    <name type="scientific">Salinimicrobium profundisediminis</name>
    <dbReference type="NCBI Taxonomy" id="2994553"/>
    <lineage>
        <taxon>Bacteria</taxon>
        <taxon>Pseudomonadati</taxon>
        <taxon>Bacteroidota</taxon>
        <taxon>Flavobacteriia</taxon>
        <taxon>Flavobacteriales</taxon>
        <taxon>Flavobacteriaceae</taxon>
        <taxon>Salinimicrobium</taxon>
    </lineage>
</organism>
<dbReference type="AlphaFoldDB" id="A0A9X3CZN4"/>
<dbReference type="PANTHER" id="PTHR12358">
    <property type="entry name" value="SPHINGOSINE KINASE"/>
    <property type="match status" value="1"/>
</dbReference>
<keyword evidence="2" id="KW-0808">Transferase</keyword>
<gene>
    <name evidence="2" type="ORF">OQ279_15940</name>
</gene>
<evidence type="ECO:0000313" key="3">
    <source>
        <dbReference type="Proteomes" id="UP001148482"/>
    </source>
</evidence>
<accession>A0A9X3CZN4</accession>
<dbReference type="Pfam" id="PF00781">
    <property type="entry name" value="DAGK_cat"/>
    <property type="match status" value="1"/>
</dbReference>
<dbReference type="InterPro" id="IPR017438">
    <property type="entry name" value="ATP-NAD_kinase_N"/>
</dbReference>
<keyword evidence="3" id="KW-1185">Reference proteome</keyword>